<dbReference type="EMBL" id="JAAHTE010000640">
    <property type="protein sequence ID" value="NEU02973.1"/>
    <property type="molecule type" value="Genomic_DNA"/>
</dbReference>
<organism evidence="1">
    <name type="scientific">Escherichia coli</name>
    <dbReference type="NCBI Taxonomy" id="562"/>
    <lineage>
        <taxon>Bacteria</taxon>
        <taxon>Pseudomonadati</taxon>
        <taxon>Pseudomonadota</taxon>
        <taxon>Gammaproteobacteria</taxon>
        <taxon>Enterobacterales</taxon>
        <taxon>Enterobacteriaceae</taxon>
        <taxon>Escherichia</taxon>
    </lineage>
</organism>
<comment type="caution">
    <text evidence="1">The sequence shown here is derived from an EMBL/GenBank/DDBJ whole genome shotgun (WGS) entry which is preliminary data.</text>
</comment>
<reference evidence="1" key="1">
    <citation type="submission" date="2020-02" db="EMBL/GenBank/DDBJ databases">
        <title>Investigating the Use of Bacteriophages as New Decolonization Strategy for Intestinal Carriage of CTX-M-15-producing ST131 Escherichia coli: an In Vitro Continuous Culture System Model.</title>
        <authorList>
            <person name="Bernasconi O.J."/>
            <person name="Campos-Madueno E.I."/>
            <person name="Dona V."/>
            <person name="Perreten V."/>
            <person name="Carattoli A."/>
            <person name="Endimiani A."/>
        </authorList>
    </citation>
    <scope>NUCLEOTIDE SEQUENCE</scope>
    <source>
        <strain evidence="1">4901.28</strain>
    </source>
</reference>
<evidence type="ECO:0000313" key="1">
    <source>
        <dbReference type="EMBL" id="NEU02973.1"/>
    </source>
</evidence>
<gene>
    <name evidence="1" type="ORF">G3563_28825</name>
</gene>
<feature type="non-terminal residue" evidence="1">
    <location>
        <position position="89"/>
    </location>
</feature>
<dbReference type="AlphaFoldDB" id="A0A6D1AF88"/>
<sequence>VVFFLLIALIAVFITKYRTAGPDEALIVTGSYLGNKNVHVDEGGNRIKIVRGGGTFVLPVFQQAEPLSLLSSKLDVSTPEVYTEQGVPV</sequence>
<accession>A0A6D1AF88</accession>
<name>A0A6D1AF88_ECOLX</name>
<proteinExistence type="predicted"/>
<protein>
    <submittedName>
        <fullName evidence="1">Flotillin family protein</fullName>
    </submittedName>
</protein>
<feature type="non-terminal residue" evidence="1">
    <location>
        <position position="1"/>
    </location>
</feature>